<evidence type="ECO:0000313" key="3">
    <source>
        <dbReference type="Proteomes" id="UP000066042"/>
    </source>
</evidence>
<evidence type="ECO:0000256" key="1">
    <source>
        <dbReference type="SAM" id="Coils"/>
    </source>
</evidence>
<sequence>MHHKGGIMMRKIMALLCGLILLSGLVISEYRDYQQAKASELLRDIKSIEIAPNYYGYFDRIPDDYVVDALENTEKLVKESNDPLLIQKFEHSKKGITSDFHALVIARRFKIYATTKIIENKLLKDNSSAEAIEAELRKEITRTKDELERAKEKYRGSIFAELNLIYAEEALKNAEHLLNSNLPAWRRLSRAYGSLTSAKQRITYAEVFWKIADKKTHDPQIVYNRIQALKNRPELKNNVNNTIIMDAIGLLNFAERAYNDGYYALAEANVKLAEAYLKAFHKTSNKIDVLQELEEIYKVKVKMKNYHRNITEEQAYALYMGIYGRMYSADKVLGTNPSVSKNTMSPYWDYKVVEIVFEEFFNNNS</sequence>
<dbReference type="STRING" id="55802.TBCH5v1_0179"/>
<keyword evidence="1" id="KW-0175">Coiled coil</keyword>
<dbReference type="EMBL" id="CP013050">
    <property type="protein sequence ID" value="ALM74158.1"/>
    <property type="molecule type" value="Genomic_DNA"/>
</dbReference>
<reference evidence="2 3" key="1">
    <citation type="journal article" date="2016" name="Genome Announc.">
        <title>Complete genome sequence of the hyperthermophilic and piezophilic archaeon Thermococcus barophilus Ch5, capable of growth at the expense of hydrogenogenesis from carbon monoxide and formate.</title>
        <authorList>
            <person name="Oger P."/>
            <person name="Sokolova T.G."/>
            <person name="Kozhevnikova D.A."/>
            <person name="Taranov E.A."/>
            <person name="Vannier P."/>
            <person name="Lee H.S."/>
            <person name="Kwon K.K."/>
            <person name="Kang S.G."/>
            <person name="Lee J.H."/>
            <person name="Bonch-Osmolovskaya E.A."/>
            <person name="Lebedinsky A.V."/>
        </authorList>
    </citation>
    <scope>NUCLEOTIDE SEQUENCE [LARGE SCALE GENOMIC DNA]</scope>
    <source>
        <strain evidence="3">Ch5</strain>
    </source>
</reference>
<organism evidence="2 3">
    <name type="scientific">Thermococcus barophilus</name>
    <dbReference type="NCBI Taxonomy" id="55802"/>
    <lineage>
        <taxon>Archaea</taxon>
        <taxon>Methanobacteriati</taxon>
        <taxon>Methanobacteriota</taxon>
        <taxon>Thermococci</taxon>
        <taxon>Thermococcales</taxon>
        <taxon>Thermococcaceae</taxon>
        <taxon>Thermococcus</taxon>
    </lineage>
</organism>
<protein>
    <submittedName>
        <fullName evidence="2">Uncharacterized protein</fullName>
    </submittedName>
</protein>
<dbReference type="Proteomes" id="UP000066042">
    <property type="component" value="Chromosome"/>
</dbReference>
<dbReference type="PATRIC" id="fig|55802.8.peg.177"/>
<name>A0A0S1X8N2_THEBA</name>
<dbReference type="AlphaFoldDB" id="A0A0S1X8N2"/>
<proteinExistence type="predicted"/>
<feature type="coiled-coil region" evidence="1">
    <location>
        <begin position="126"/>
        <end position="157"/>
    </location>
</feature>
<accession>A0A0S1X8N2</accession>
<evidence type="ECO:0000313" key="2">
    <source>
        <dbReference type="EMBL" id="ALM74158.1"/>
    </source>
</evidence>
<gene>
    <name evidence="2" type="ORF">TBCH5v1_0179</name>
</gene>